<dbReference type="EMBL" id="BOVJ01000064">
    <property type="protein sequence ID" value="GIQ63500.1"/>
    <property type="molecule type" value="Genomic_DNA"/>
</dbReference>
<evidence type="ECO:0000313" key="3">
    <source>
        <dbReference type="Proteomes" id="UP000680304"/>
    </source>
</evidence>
<feature type="chain" id="PRO_5046613693" description="Copper amine oxidase-like N-terminal domain-containing protein" evidence="1">
    <location>
        <begin position="32"/>
        <end position="308"/>
    </location>
</feature>
<name>A0ABQ4N5S6_9BACL</name>
<keyword evidence="1" id="KW-0732">Signal</keyword>
<gene>
    <name evidence="2" type="ORF">PACILC2_20680</name>
</gene>
<organism evidence="2 3">
    <name type="scientific">Paenibacillus cisolokensis</name>
    <dbReference type="NCBI Taxonomy" id="1658519"/>
    <lineage>
        <taxon>Bacteria</taxon>
        <taxon>Bacillati</taxon>
        <taxon>Bacillota</taxon>
        <taxon>Bacilli</taxon>
        <taxon>Bacillales</taxon>
        <taxon>Paenibacillaceae</taxon>
        <taxon>Paenibacillus</taxon>
    </lineage>
</organism>
<keyword evidence="3" id="KW-1185">Reference proteome</keyword>
<evidence type="ECO:0000313" key="2">
    <source>
        <dbReference type="EMBL" id="GIQ63500.1"/>
    </source>
</evidence>
<feature type="signal peptide" evidence="1">
    <location>
        <begin position="1"/>
        <end position="31"/>
    </location>
</feature>
<protein>
    <recommendedName>
        <fullName evidence="4">Copper amine oxidase-like N-terminal domain-containing protein</fullName>
    </recommendedName>
</protein>
<evidence type="ECO:0000256" key="1">
    <source>
        <dbReference type="SAM" id="SignalP"/>
    </source>
</evidence>
<dbReference type="RefSeq" id="WP_213528630.1">
    <property type="nucleotide sequence ID" value="NZ_BOVJ01000064.1"/>
</dbReference>
<dbReference type="Proteomes" id="UP000680304">
    <property type="component" value="Unassembled WGS sequence"/>
</dbReference>
<evidence type="ECO:0008006" key="4">
    <source>
        <dbReference type="Google" id="ProtNLM"/>
    </source>
</evidence>
<sequence length="308" mass="33910">MSQTMRKWVPAYAAALIFLAAAGLMPPAASAARPATLHEQVSQWIEALSAESGYELWKSAAYSISPLGPGTHSWYVTVKNGPAIAGYLIVEATDREAEPYRLVEYGSGPHPLFDSAVLRHGMSKEGIGRYKAVPLYYHPLLAVWHITKPDGAVLYADAMSGETLPIDDKLLGEAVSEAGEPNGVSAAASIETASIETVKDTAIDKPRPAWEVSVRRNASFERYDRMPWLTGSPLAASERHLLPAMLDKRAEIRYTAELYRNTTRFVWAVAGYDQWSDGTTEHTYITLEGEGTRNVLFDLLLSEGEFYR</sequence>
<proteinExistence type="predicted"/>
<accession>A0ABQ4N5S6</accession>
<comment type="caution">
    <text evidence="2">The sequence shown here is derived from an EMBL/GenBank/DDBJ whole genome shotgun (WGS) entry which is preliminary data.</text>
</comment>
<reference evidence="2 3" key="1">
    <citation type="submission" date="2021-04" db="EMBL/GenBank/DDBJ databases">
        <title>Draft genome sequence of Paenibacillus cisolokensis, LC2-13A.</title>
        <authorList>
            <person name="Uke A."/>
            <person name="Chhe C."/>
            <person name="Baramee S."/>
            <person name="Kosugi A."/>
        </authorList>
    </citation>
    <scope>NUCLEOTIDE SEQUENCE [LARGE SCALE GENOMIC DNA]</scope>
    <source>
        <strain evidence="2 3">LC2-13A</strain>
    </source>
</reference>